<evidence type="ECO:0008006" key="12">
    <source>
        <dbReference type="Google" id="ProtNLM"/>
    </source>
</evidence>
<feature type="compositionally biased region" description="Basic residues" evidence="8">
    <location>
        <begin position="67"/>
        <end position="83"/>
    </location>
</feature>
<keyword evidence="11" id="KW-1185">Reference proteome</keyword>
<sequence>MASMSLMLAKSNFVVQPGRERRSFVTEIRSSNPVEEWRLLLMPAGRGGRREGVVVRAGLGAFSSAVQRRRSRKGGRRRKKRQGSQRQDEDPHSISNEDGLGKLPDNNNGTSLRDAHDDDAEHIYNSDNETEESRLDHIHSDGTELSQHNQGKESEGSILQELEEKVIPGQQSAGSNLNSIRLDAIQRESHSQFVENLTVSATMQQFLGTTNLSQLQQTTVSSGMVQERFSGLILAETSEILDPHVFIHSVNAASWYSSIQQVENHPQTVTGQLVADQSPSSNGSTGYKSDSEEVGDQVTLGAASSKKVPMRKTKGDDVKMDQLMVRKTSGEAEQPADVEVLLDISVVDAKVSEPEVFENGGHCMEASTAGVNHSNGHTKPNSSLGKVYKSGLASNSTLASEPETLNVSQVTESVTLPVAEVTDSVTSSVSNVQDTVKSTVADATDSVTSTAGEFAESETSATGQVLESVSPAADQVSSTASWQTHDDFTNSAGNLPSFLTSDAPEFRGLQGVQNVHILQEDLGLLATIYDFYIFMLKRPLPQFALGMFAAPILLSVLFTGLYLLDFQGLSLDETARGVLESAPGMRFTKLTLNVLPWTLFRLFMFSLSLSTGLEPELVPVSPYTLVVANINALFAQLLFVFLSGAVFARLSQPSHPVRSSKVALMCPAFTQPKEISSPGMCRVLMARFVLVGPQPCELVDVKVDLTYKYNTVTRIGSFFRARRSLKLVRSEVAHLTYGMLVRHIIDETSPLYNRTLEMLHREDAVFTLSVIGLERTSMQCVFHLQHYCVSDADVIWDAEFEDMVLINPKKERIYDHSKLSSWRAV</sequence>
<feature type="transmembrane region" description="Helical" evidence="9">
    <location>
        <begin position="543"/>
        <end position="564"/>
    </location>
</feature>
<dbReference type="InterPro" id="IPR016449">
    <property type="entry name" value="K_chnl_inward-rec_Kir"/>
</dbReference>
<dbReference type="PANTHER" id="PTHR11767">
    <property type="entry name" value="INWARD RECTIFIER POTASSIUM CHANNEL"/>
    <property type="match status" value="1"/>
</dbReference>
<gene>
    <name evidence="10" type="ORF">CSSPTR1EN2_LOCUS8842</name>
</gene>
<comment type="similarity">
    <text evidence="7">Belongs to the inward rectifier-type potassium channel (TC 1.A.2.1) family.</text>
</comment>
<keyword evidence="9" id="KW-0472">Membrane</keyword>
<protein>
    <recommendedName>
        <fullName evidence="12">Inward rectifier potassium channel C-terminal domain-containing protein</fullName>
    </recommendedName>
</protein>
<keyword evidence="1 7" id="KW-0813">Transport</keyword>
<keyword evidence="3 7" id="KW-0851">Voltage-gated channel</keyword>
<dbReference type="SUPFAM" id="SSF81296">
    <property type="entry name" value="E set domains"/>
    <property type="match status" value="1"/>
</dbReference>
<dbReference type="InterPro" id="IPR014756">
    <property type="entry name" value="Ig_E-set"/>
</dbReference>
<keyword evidence="5 7" id="KW-0406">Ion transport</keyword>
<dbReference type="InterPro" id="IPR013518">
    <property type="entry name" value="K_chnl_inward-rec_Kir_cyto"/>
</dbReference>
<feature type="compositionally biased region" description="Polar residues" evidence="8">
    <location>
        <begin position="275"/>
        <end position="288"/>
    </location>
</feature>
<dbReference type="PANTHER" id="PTHR11767:SF114">
    <property type="entry name" value="INWARD RECTIFIER POTASSIUM CHANNEL C-TERMINAL DOMAIN-CONTAINING PROTEIN"/>
    <property type="match status" value="1"/>
</dbReference>
<accession>A0ABP0TXH1</accession>
<feature type="region of interest" description="Disordered" evidence="8">
    <location>
        <begin position="275"/>
        <end position="295"/>
    </location>
</feature>
<evidence type="ECO:0000256" key="6">
    <source>
        <dbReference type="ARBA" id="ARBA00023303"/>
    </source>
</evidence>
<evidence type="ECO:0000256" key="9">
    <source>
        <dbReference type="SAM" id="Phobius"/>
    </source>
</evidence>
<keyword evidence="9" id="KW-1133">Transmembrane helix</keyword>
<evidence type="ECO:0000256" key="4">
    <source>
        <dbReference type="ARBA" id="ARBA00022958"/>
    </source>
</evidence>
<evidence type="ECO:0000256" key="3">
    <source>
        <dbReference type="ARBA" id="ARBA00022882"/>
    </source>
</evidence>
<dbReference type="EMBL" id="OZ019908">
    <property type="protein sequence ID" value="CAK9207509.1"/>
    <property type="molecule type" value="Genomic_DNA"/>
</dbReference>
<keyword evidence="6 7" id="KW-0407">Ion channel</keyword>
<feature type="transmembrane region" description="Helical" evidence="9">
    <location>
        <begin position="625"/>
        <end position="648"/>
    </location>
</feature>
<dbReference type="Gene3D" id="2.60.40.1400">
    <property type="entry name" value="G protein-activated inward rectifier potassium channel 1"/>
    <property type="match status" value="1"/>
</dbReference>
<keyword evidence="2 7" id="KW-0633">Potassium transport</keyword>
<organism evidence="10 11">
    <name type="scientific">Sphagnum troendelagicum</name>
    <dbReference type="NCBI Taxonomy" id="128251"/>
    <lineage>
        <taxon>Eukaryota</taxon>
        <taxon>Viridiplantae</taxon>
        <taxon>Streptophyta</taxon>
        <taxon>Embryophyta</taxon>
        <taxon>Bryophyta</taxon>
        <taxon>Sphagnophytina</taxon>
        <taxon>Sphagnopsida</taxon>
        <taxon>Sphagnales</taxon>
        <taxon>Sphagnaceae</taxon>
        <taxon>Sphagnum</taxon>
    </lineage>
</organism>
<evidence type="ECO:0000313" key="10">
    <source>
        <dbReference type="EMBL" id="CAK9207509.1"/>
    </source>
</evidence>
<evidence type="ECO:0000256" key="8">
    <source>
        <dbReference type="SAM" id="MobiDB-lite"/>
    </source>
</evidence>
<keyword evidence="4 7" id="KW-0630">Potassium</keyword>
<feature type="region of interest" description="Disordered" evidence="8">
    <location>
        <begin position="64"/>
        <end position="115"/>
    </location>
</feature>
<evidence type="ECO:0000256" key="1">
    <source>
        <dbReference type="ARBA" id="ARBA00022448"/>
    </source>
</evidence>
<keyword evidence="7 9" id="KW-0812">Transmembrane</keyword>
<evidence type="ECO:0000256" key="7">
    <source>
        <dbReference type="RuleBase" id="RU003822"/>
    </source>
</evidence>
<name>A0ABP0TXH1_9BRYO</name>
<feature type="transmembrane region" description="Helical" evidence="9">
    <location>
        <begin position="594"/>
        <end position="613"/>
    </location>
</feature>
<evidence type="ECO:0000256" key="2">
    <source>
        <dbReference type="ARBA" id="ARBA00022538"/>
    </source>
</evidence>
<dbReference type="Proteomes" id="UP001497512">
    <property type="component" value="Chromosome 16"/>
</dbReference>
<evidence type="ECO:0000256" key="5">
    <source>
        <dbReference type="ARBA" id="ARBA00023065"/>
    </source>
</evidence>
<proteinExistence type="inferred from homology"/>
<dbReference type="Gene3D" id="1.20.120.20">
    <property type="entry name" value="Apolipoprotein"/>
    <property type="match status" value="1"/>
</dbReference>
<reference evidence="10" key="1">
    <citation type="submission" date="2024-02" db="EMBL/GenBank/DDBJ databases">
        <authorList>
            <consortium name="ELIXIR-Norway"/>
            <consortium name="Elixir Norway"/>
        </authorList>
    </citation>
    <scope>NUCLEOTIDE SEQUENCE</scope>
</reference>
<evidence type="ECO:0000313" key="11">
    <source>
        <dbReference type="Proteomes" id="UP001497512"/>
    </source>
</evidence>
<comment type="subcellular location">
    <subcellularLocation>
        <location evidence="7">Membrane</location>
        <topology evidence="7">Multi-pass membrane protein</topology>
    </subcellularLocation>
</comment>